<dbReference type="SUPFAM" id="SSF159659">
    <property type="entry name" value="Cgl1923-like"/>
    <property type="match status" value="1"/>
</dbReference>
<name>W4M5Z2_9BACT</name>
<organism evidence="1 2">
    <name type="scientific">Candidatus Entotheonella gemina</name>
    <dbReference type="NCBI Taxonomy" id="1429439"/>
    <lineage>
        <taxon>Bacteria</taxon>
        <taxon>Pseudomonadati</taxon>
        <taxon>Nitrospinota/Tectimicrobiota group</taxon>
        <taxon>Candidatus Tectimicrobiota</taxon>
        <taxon>Candidatus Entotheonellia</taxon>
        <taxon>Candidatus Entotheonellales</taxon>
        <taxon>Candidatus Entotheonellaceae</taxon>
        <taxon>Candidatus Entotheonella</taxon>
    </lineage>
</organism>
<proteinExistence type="predicted"/>
<dbReference type="Proteomes" id="UP000019140">
    <property type="component" value="Unassembled WGS sequence"/>
</dbReference>
<dbReference type="Gene3D" id="3.40.50.10900">
    <property type="entry name" value="PAC-like subunit"/>
    <property type="match status" value="1"/>
</dbReference>
<evidence type="ECO:0000313" key="2">
    <source>
        <dbReference type="Proteomes" id="UP000019140"/>
    </source>
</evidence>
<keyword evidence="2" id="KW-1185">Reference proteome</keyword>
<feature type="non-terminal residue" evidence="1">
    <location>
        <position position="169"/>
    </location>
</feature>
<dbReference type="EMBL" id="AZHX01000979">
    <property type="protein sequence ID" value="ETX05326.1"/>
    <property type="molecule type" value="Genomic_DNA"/>
</dbReference>
<dbReference type="InterPro" id="IPR038389">
    <property type="entry name" value="PSMG2_sf"/>
</dbReference>
<dbReference type="AlphaFoldDB" id="W4M5Z2"/>
<evidence type="ECO:0000313" key="1">
    <source>
        <dbReference type="EMBL" id="ETX05326.1"/>
    </source>
</evidence>
<protein>
    <recommendedName>
        <fullName evidence="3">PAC2 family protein</fullName>
    </recommendedName>
</protein>
<sequence>MDYIEFHSEVPTNLSTMVMAFGGWIDAGEAATGAMRHLVRHLSAPRLASIDPEAFFIFTQERPEARMTSDGNRAIRWPRSEFYTWQPPGGQPGMLLFRGMEPNQLWRTYSNMFLDLVEQCGVKRIVSIGALLAGSPHTRPTRVTGRSTDPEWQVLMEDWGIYRRPSYQG</sequence>
<dbReference type="Pfam" id="PF09754">
    <property type="entry name" value="PAC2"/>
    <property type="match status" value="1"/>
</dbReference>
<dbReference type="HOGENOM" id="CLU_1581801_0_0_7"/>
<evidence type="ECO:0008006" key="3">
    <source>
        <dbReference type="Google" id="ProtNLM"/>
    </source>
</evidence>
<reference evidence="1 2" key="1">
    <citation type="journal article" date="2014" name="Nature">
        <title>An environmental bacterial taxon with a large and distinct metabolic repertoire.</title>
        <authorList>
            <person name="Wilson M.C."/>
            <person name="Mori T."/>
            <person name="Ruckert C."/>
            <person name="Uria A.R."/>
            <person name="Helf M.J."/>
            <person name="Takada K."/>
            <person name="Gernert C."/>
            <person name="Steffens U.A."/>
            <person name="Heycke N."/>
            <person name="Schmitt S."/>
            <person name="Rinke C."/>
            <person name="Helfrich E.J."/>
            <person name="Brachmann A.O."/>
            <person name="Gurgui C."/>
            <person name="Wakimoto T."/>
            <person name="Kracht M."/>
            <person name="Crusemann M."/>
            <person name="Hentschel U."/>
            <person name="Abe I."/>
            <person name="Matsunaga S."/>
            <person name="Kalinowski J."/>
            <person name="Takeyama H."/>
            <person name="Piel J."/>
        </authorList>
    </citation>
    <scope>NUCLEOTIDE SEQUENCE [LARGE SCALE GENOMIC DNA]</scope>
    <source>
        <strain evidence="2">TSY2</strain>
    </source>
</reference>
<gene>
    <name evidence="1" type="ORF">ETSY2_23625</name>
</gene>
<accession>W4M5Z2</accession>
<dbReference type="InterPro" id="IPR019151">
    <property type="entry name" value="Proteasome_assmbl_chaperone_2"/>
</dbReference>
<comment type="caution">
    <text evidence="1">The sequence shown here is derived from an EMBL/GenBank/DDBJ whole genome shotgun (WGS) entry which is preliminary data.</text>
</comment>